<sequence length="102" mass="11538">MDQREFYWVRVKGELWNSLAVATTDEKEVRHFHLPGRLFGLYEGQVEVVERIPAPCEPLTSEAEDAGGFMLRAVRKLFGLSSPKASVITYQQAARAMVRRAA</sequence>
<dbReference type="AlphaFoldDB" id="A0A089NS62"/>
<dbReference type="Proteomes" id="UP000029492">
    <property type="component" value="Chromosome"/>
</dbReference>
<name>A0A089NS62_9HYPH</name>
<gene>
    <name evidence="1" type="ORF">MOC_3026</name>
</gene>
<dbReference type="EMBL" id="CP003811">
    <property type="protein sequence ID" value="AIQ90781.1"/>
    <property type="molecule type" value="Genomic_DNA"/>
</dbReference>
<keyword evidence="2" id="KW-1185">Reference proteome</keyword>
<organism evidence="1 2">
    <name type="scientific">Methylobacterium oryzae CBMB20</name>
    <dbReference type="NCBI Taxonomy" id="693986"/>
    <lineage>
        <taxon>Bacteria</taxon>
        <taxon>Pseudomonadati</taxon>
        <taxon>Pseudomonadota</taxon>
        <taxon>Alphaproteobacteria</taxon>
        <taxon>Hyphomicrobiales</taxon>
        <taxon>Methylobacteriaceae</taxon>
        <taxon>Methylobacterium</taxon>
    </lineage>
</organism>
<dbReference type="RefSeq" id="WP_012319614.1">
    <property type="nucleotide sequence ID" value="NZ_CP003811.1"/>
</dbReference>
<dbReference type="KEGG" id="mor:MOC_3026"/>
<dbReference type="HOGENOM" id="CLU_2274073_0_0_5"/>
<dbReference type="GeneID" id="6138703"/>
<protein>
    <submittedName>
        <fullName evidence="1">Protein of unassigned function</fullName>
    </submittedName>
</protein>
<accession>A0A089NS62</accession>
<evidence type="ECO:0000313" key="1">
    <source>
        <dbReference type="EMBL" id="AIQ90781.1"/>
    </source>
</evidence>
<evidence type="ECO:0000313" key="2">
    <source>
        <dbReference type="Proteomes" id="UP000029492"/>
    </source>
</evidence>
<dbReference type="eggNOG" id="ENOG503108Q">
    <property type="taxonomic scope" value="Bacteria"/>
</dbReference>
<proteinExistence type="predicted"/>
<reference evidence="1 2" key="1">
    <citation type="journal article" date="2014" name="PLoS ONE">
        <title>Genome Information of Methylobacterium oryzae, a Plant-Probiotic Methylotroph in the Phyllosphere.</title>
        <authorList>
            <person name="Kwak M.J."/>
            <person name="Jeong H."/>
            <person name="Madhaiyan M."/>
            <person name="Lee Y."/>
            <person name="Sa T.M."/>
            <person name="Oh T.K."/>
            <person name="Kim J.F."/>
        </authorList>
    </citation>
    <scope>NUCLEOTIDE SEQUENCE [LARGE SCALE GENOMIC DNA]</scope>
    <source>
        <strain evidence="1 2">CBMB20</strain>
    </source>
</reference>